<proteinExistence type="predicted"/>
<dbReference type="Proteomes" id="UP000663833">
    <property type="component" value="Unassembled WGS sequence"/>
</dbReference>
<dbReference type="AlphaFoldDB" id="A0A817SXT8"/>
<sequence>MFCIHDIRQPAVFNITMHILCLIMVLGLSSRFCNGLNVSQSSDEIDLGSSTILATDTLSDTSSSDVVTSNLGDTTQSHSAKTHKTAYITTDIETSTGTVSYTTNETTEDETTFYENSTYMLATTNTDTTTTPKPPPKKKLGLILGLSLGLGLPLIAGIVVATVCWKHKITSTWQTVKTLF</sequence>
<dbReference type="EMBL" id="CAJNYD010003128">
    <property type="protein sequence ID" value="CAF3480545.1"/>
    <property type="molecule type" value="Genomic_DNA"/>
</dbReference>
<dbReference type="EMBL" id="CAJNXB010003265">
    <property type="protein sequence ID" value="CAF3304141.1"/>
    <property type="molecule type" value="Genomic_DNA"/>
</dbReference>
<gene>
    <name evidence="3" type="ORF">FME351_LOCUS4325</name>
    <name evidence="5" type="ORF">GRG538_LOCUS22815</name>
    <name evidence="4" type="ORF">LUA448_LOCUS23994</name>
    <name evidence="2" type="ORF">TIS948_LOCUS18627</name>
</gene>
<organism evidence="2 6">
    <name type="scientific">Rotaria socialis</name>
    <dbReference type="NCBI Taxonomy" id="392032"/>
    <lineage>
        <taxon>Eukaryota</taxon>
        <taxon>Metazoa</taxon>
        <taxon>Spiralia</taxon>
        <taxon>Gnathifera</taxon>
        <taxon>Rotifera</taxon>
        <taxon>Eurotatoria</taxon>
        <taxon>Bdelloidea</taxon>
        <taxon>Philodinida</taxon>
        <taxon>Philodinidae</taxon>
        <taxon>Rotaria</taxon>
    </lineage>
</organism>
<comment type="caution">
    <text evidence="2">The sequence shown here is derived from an EMBL/GenBank/DDBJ whole genome shotgun (WGS) entry which is preliminary data.</text>
</comment>
<evidence type="ECO:0000313" key="4">
    <source>
        <dbReference type="EMBL" id="CAF3480545.1"/>
    </source>
</evidence>
<protein>
    <submittedName>
        <fullName evidence="2">Uncharacterized protein</fullName>
    </submittedName>
</protein>
<feature type="transmembrane region" description="Helical" evidence="1">
    <location>
        <begin position="142"/>
        <end position="165"/>
    </location>
</feature>
<evidence type="ECO:0000313" key="5">
    <source>
        <dbReference type="EMBL" id="CAF3603705.1"/>
    </source>
</evidence>
<dbReference type="Proteomes" id="UP000663869">
    <property type="component" value="Unassembled WGS sequence"/>
</dbReference>
<evidence type="ECO:0000256" key="1">
    <source>
        <dbReference type="SAM" id="Phobius"/>
    </source>
</evidence>
<evidence type="ECO:0000313" key="2">
    <source>
        <dbReference type="EMBL" id="CAF3304141.1"/>
    </source>
</evidence>
<evidence type="ECO:0000313" key="6">
    <source>
        <dbReference type="Proteomes" id="UP000663825"/>
    </source>
</evidence>
<dbReference type="OrthoDB" id="10491807at2759"/>
<keyword evidence="1" id="KW-0472">Membrane</keyword>
<dbReference type="EMBL" id="CAJNYU010000325">
    <property type="protein sequence ID" value="CAF3349220.1"/>
    <property type="molecule type" value="Genomic_DNA"/>
</dbReference>
<keyword evidence="1" id="KW-0812">Transmembrane</keyword>
<dbReference type="Proteomes" id="UP000663872">
    <property type="component" value="Unassembled WGS sequence"/>
</dbReference>
<reference evidence="2" key="1">
    <citation type="submission" date="2021-02" db="EMBL/GenBank/DDBJ databases">
        <authorList>
            <person name="Nowell W R."/>
        </authorList>
    </citation>
    <scope>NUCLEOTIDE SEQUENCE</scope>
</reference>
<keyword evidence="1" id="KW-1133">Transmembrane helix</keyword>
<evidence type="ECO:0000313" key="3">
    <source>
        <dbReference type="EMBL" id="CAF3349220.1"/>
    </source>
</evidence>
<name>A0A817SXT8_9BILA</name>
<dbReference type="EMBL" id="CAJNYT010003831">
    <property type="protein sequence ID" value="CAF3603705.1"/>
    <property type="molecule type" value="Genomic_DNA"/>
</dbReference>
<accession>A0A817SXT8</accession>
<dbReference type="Proteomes" id="UP000663825">
    <property type="component" value="Unassembled WGS sequence"/>
</dbReference>
<feature type="transmembrane region" description="Helical" evidence="1">
    <location>
        <begin position="12"/>
        <end position="32"/>
    </location>
</feature>